<dbReference type="AlphaFoldDB" id="A0AAD9W645"/>
<evidence type="ECO:0000313" key="2">
    <source>
        <dbReference type="EMBL" id="KAK2611197.1"/>
    </source>
</evidence>
<gene>
    <name evidence="2" type="ORF">N8I77_004563</name>
</gene>
<feature type="region of interest" description="Disordered" evidence="1">
    <location>
        <begin position="105"/>
        <end position="127"/>
    </location>
</feature>
<feature type="compositionally biased region" description="Polar residues" evidence="1">
    <location>
        <begin position="109"/>
        <end position="127"/>
    </location>
</feature>
<organism evidence="2 3">
    <name type="scientific">Phomopsis amygdali</name>
    <name type="common">Fusicoccum amygdali</name>
    <dbReference type="NCBI Taxonomy" id="1214568"/>
    <lineage>
        <taxon>Eukaryota</taxon>
        <taxon>Fungi</taxon>
        <taxon>Dikarya</taxon>
        <taxon>Ascomycota</taxon>
        <taxon>Pezizomycotina</taxon>
        <taxon>Sordariomycetes</taxon>
        <taxon>Sordariomycetidae</taxon>
        <taxon>Diaporthales</taxon>
        <taxon>Diaporthaceae</taxon>
        <taxon>Diaporthe</taxon>
    </lineage>
</organism>
<accession>A0AAD9W645</accession>
<name>A0AAD9W645_PHOAM</name>
<feature type="compositionally biased region" description="Polar residues" evidence="1">
    <location>
        <begin position="299"/>
        <end position="311"/>
    </location>
</feature>
<reference evidence="2" key="1">
    <citation type="submission" date="2023-06" db="EMBL/GenBank/DDBJ databases">
        <authorList>
            <person name="Noh H."/>
        </authorList>
    </citation>
    <scope>NUCLEOTIDE SEQUENCE</scope>
    <source>
        <strain evidence="2">DUCC20226</strain>
    </source>
</reference>
<keyword evidence="3" id="KW-1185">Reference proteome</keyword>
<sequence>MAAALHKKSNPSQSTEDQWFAIWDIVFPDQPRPSSPYVNDSLSEDAVQLQEIILNQWPHILASIAEEAERSSVSVNTDRLEQEHLIRATLNRLLDDFSAAQETMRAARSASNYQSPGGQTSSSSNRADSAIEMGSNLQFHQLSSNSGDDASILTAGTTEPHLEIHPPGPSLESTGMHGRRERSILSSGQYNDVINYAQQDIPGPPPIRSTVIHEQLRMPTPTMSQSNEVPVGNGVHTSSIYRTDHSFGVDFTFNDSNRPSTAGHWSQFPPGSGEYNGNISWGDMEVPTEFDWSIFDTAADNTPPHTDNTGGEQRDIIEG</sequence>
<feature type="region of interest" description="Disordered" evidence="1">
    <location>
        <begin position="298"/>
        <end position="319"/>
    </location>
</feature>
<feature type="region of interest" description="Disordered" evidence="1">
    <location>
        <begin position="159"/>
        <end position="178"/>
    </location>
</feature>
<proteinExistence type="predicted"/>
<comment type="caution">
    <text evidence="2">The sequence shown here is derived from an EMBL/GenBank/DDBJ whole genome shotgun (WGS) entry which is preliminary data.</text>
</comment>
<evidence type="ECO:0000313" key="3">
    <source>
        <dbReference type="Proteomes" id="UP001265746"/>
    </source>
</evidence>
<evidence type="ECO:0000256" key="1">
    <source>
        <dbReference type="SAM" id="MobiDB-lite"/>
    </source>
</evidence>
<dbReference type="EMBL" id="JAUJFL010000002">
    <property type="protein sequence ID" value="KAK2611197.1"/>
    <property type="molecule type" value="Genomic_DNA"/>
</dbReference>
<dbReference type="Proteomes" id="UP001265746">
    <property type="component" value="Unassembled WGS sequence"/>
</dbReference>
<protein>
    <submittedName>
        <fullName evidence="2">Uncharacterized protein</fullName>
    </submittedName>
</protein>